<evidence type="ECO:0008006" key="4">
    <source>
        <dbReference type="Google" id="ProtNLM"/>
    </source>
</evidence>
<dbReference type="InterPro" id="IPR007303">
    <property type="entry name" value="TIP41-like"/>
</dbReference>
<dbReference type="InterPro" id="IPR051330">
    <property type="entry name" value="Phosphatase_reg/MetRdx"/>
</dbReference>
<proteinExistence type="inferred from homology"/>
<evidence type="ECO:0000313" key="3">
    <source>
        <dbReference type="Proteomes" id="UP001344447"/>
    </source>
</evidence>
<comment type="caution">
    <text evidence="2">The sequence shown here is derived from an EMBL/GenBank/DDBJ whole genome shotgun (WGS) entry which is preliminary data.</text>
</comment>
<dbReference type="Pfam" id="PF04176">
    <property type="entry name" value="TIP41"/>
    <property type="match status" value="1"/>
</dbReference>
<dbReference type="EMBL" id="JAVFKY010000002">
    <property type="protein sequence ID" value="KAK5580479.1"/>
    <property type="molecule type" value="Genomic_DNA"/>
</dbReference>
<name>A0AAN7TV75_9MYCE</name>
<evidence type="ECO:0000313" key="2">
    <source>
        <dbReference type="EMBL" id="KAK5580479.1"/>
    </source>
</evidence>
<accession>A0AAN7TV75</accession>
<organism evidence="2 3">
    <name type="scientific">Dictyostelium firmibasis</name>
    <dbReference type="NCBI Taxonomy" id="79012"/>
    <lineage>
        <taxon>Eukaryota</taxon>
        <taxon>Amoebozoa</taxon>
        <taxon>Evosea</taxon>
        <taxon>Eumycetozoa</taxon>
        <taxon>Dictyostelia</taxon>
        <taxon>Dictyosteliales</taxon>
        <taxon>Dictyosteliaceae</taxon>
        <taxon>Dictyostelium</taxon>
    </lineage>
</organism>
<comment type="similarity">
    <text evidence="1">Belongs to the TIP41 family.</text>
</comment>
<dbReference type="PANTHER" id="PTHR21021:SF16">
    <property type="entry name" value="TIP41-LIKE PROTEIN"/>
    <property type="match status" value="1"/>
</dbReference>
<reference evidence="2 3" key="1">
    <citation type="submission" date="2023-11" db="EMBL/GenBank/DDBJ databases">
        <title>Dfirmibasis_genome.</title>
        <authorList>
            <person name="Edelbroek B."/>
            <person name="Kjellin J."/>
            <person name="Jerlstrom-Hultqvist J."/>
            <person name="Soderbom F."/>
        </authorList>
    </citation>
    <scope>NUCLEOTIDE SEQUENCE [LARGE SCALE GENOMIC DNA]</scope>
    <source>
        <strain evidence="2 3">TNS-C-14</strain>
    </source>
</reference>
<gene>
    <name evidence="2" type="ORF">RB653_000497</name>
</gene>
<evidence type="ECO:0000256" key="1">
    <source>
        <dbReference type="ARBA" id="ARBA00006658"/>
    </source>
</evidence>
<dbReference type="GO" id="GO:0005829">
    <property type="term" value="C:cytosol"/>
    <property type="evidence" value="ECO:0007669"/>
    <property type="project" value="TreeGrafter"/>
</dbReference>
<dbReference type="PANTHER" id="PTHR21021">
    <property type="entry name" value="GAF/PUTATIVE CYTOSKELETAL PROTEIN"/>
    <property type="match status" value="1"/>
</dbReference>
<dbReference type="AlphaFoldDB" id="A0AAN7TV75"/>
<keyword evidence="3" id="KW-1185">Reference proteome</keyword>
<dbReference type="Proteomes" id="UP001344447">
    <property type="component" value="Unassembled WGS sequence"/>
</dbReference>
<protein>
    <recommendedName>
        <fullName evidence="4">TIP41-like protein</fullName>
    </recommendedName>
</protein>
<sequence length="273" mass="31641">MTNTSMPYNLIKNGIEIGDWVIHTSKNPILKSTEKDEWEKELVLNGLPEMVYGNNFVRLSNEKRDITIVFNCMDALKMLDKVADQSIKVSSSKKWEEINKGFEGQIEKSFEWTFSSPYTGTILTRGHCYSNFEKPIGLFENTTEKIDIEKLKRPDPILFFDDVLLYEDELADNGSSMLSVKIRVNNESVFLLSRFFLRVDDVICRCLDTRIYHEFGKDYLLKEVTFKESSFDIIKPYSENDPTLLTDSNFIISKLPTKSLTTEKILLSYNDNK</sequence>
<dbReference type="GO" id="GO:0031929">
    <property type="term" value="P:TOR signaling"/>
    <property type="evidence" value="ECO:0007669"/>
    <property type="project" value="TreeGrafter"/>
</dbReference>